<proteinExistence type="predicted"/>
<keyword evidence="2" id="KW-1185">Reference proteome</keyword>
<organism evidence="1 2">
    <name type="scientific">Strongylocentrotus purpuratus</name>
    <name type="common">Purple sea urchin</name>
    <dbReference type="NCBI Taxonomy" id="7668"/>
    <lineage>
        <taxon>Eukaryota</taxon>
        <taxon>Metazoa</taxon>
        <taxon>Echinodermata</taxon>
        <taxon>Eleutherozoa</taxon>
        <taxon>Echinozoa</taxon>
        <taxon>Echinoidea</taxon>
        <taxon>Euechinoidea</taxon>
        <taxon>Echinacea</taxon>
        <taxon>Camarodonta</taxon>
        <taxon>Echinidea</taxon>
        <taxon>Strongylocentrotidae</taxon>
        <taxon>Strongylocentrotus</taxon>
    </lineage>
</organism>
<reference evidence="1" key="2">
    <citation type="submission" date="2021-01" db="UniProtKB">
        <authorList>
            <consortium name="EnsemblMetazoa"/>
        </authorList>
    </citation>
    <scope>IDENTIFICATION</scope>
</reference>
<dbReference type="GeneID" id="115927624"/>
<dbReference type="Proteomes" id="UP000007110">
    <property type="component" value="Unassembled WGS sequence"/>
</dbReference>
<dbReference type="EnsemblMetazoa" id="XM_030993731">
    <property type="protein sequence ID" value="XP_030849591"/>
    <property type="gene ID" value="LOC115927624"/>
</dbReference>
<dbReference type="AlphaFoldDB" id="A0A7M7PCB9"/>
<protein>
    <recommendedName>
        <fullName evidence="3">DDE Tnp4 domain-containing protein</fullName>
    </recommendedName>
</protein>
<evidence type="ECO:0008006" key="3">
    <source>
        <dbReference type="Google" id="ProtNLM"/>
    </source>
</evidence>
<reference evidence="2" key="1">
    <citation type="submission" date="2015-02" db="EMBL/GenBank/DDBJ databases">
        <title>Genome sequencing for Strongylocentrotus purpuratus.</title>
        <authorList>
            <person name="Murali S."/>
            <person name="Liu Y."/>
            <person name="Vee V."/>
            <person name="English A."/>
            <person name="Wang M."/>
            <person name="Skinner E."/>
            <person name="Han Y."/>
            <person name="Muzny D.M."/>
            <person name="Worley K.C."/>
            <person name="Gibbs R.A."/>
        </authorList>
    </citation>
    <scope>NUCLEOTIDE SEQUENCE</scope>
</reference>
<evidence type="ECO:0000313" key="2">
    <source>
        <dbReference type="Proteomes" id="UP000007110"/>
    </source>
</evidence>
<accession>A0A7M7PCB9</accession>
<dbReference type="KEGG" id="spu:115927624"/>
<dbReference type="RefSeq" id="XP_030849591.1">
    <property type="nucleotide sequence ID" value="XM_030993731.1"/>
</dbReference>
<sequence length="113" mass="12946">MSDARIFGDSELFNGLEEEALGLPTPSPLTASPDDLQDIPFLILGDKAFAFRNYLMKPYGRRGMVREKRIFKYRLSRGGEWCKMCLGCLLRTLEQKPNALNDMVEAQWFCATY</sequence>
<evidence type="ECO:0000313" key="1">
    <source>
        <dbReference type="EnsemblMetazoa" id="XP_030849591"/>
    </source>
</evidence>
<name>A0A7M7PCB9_STRPU</name>
<dbReference type="InParanoid" id="A0A7M7PCB9"/>
<dbReference type="OrthoDB" id="6627079at2759"/>